<dbReference type="AlphaFoldDB" id="A0AAN9JVM7"/>
<accession>A0AAN9JVM7</accession>
<protein>
    <submittedName>
        <fullName evidence="1">Uncharacterized protein</fullName>
    </submittedName>
</protein>
<sequence>MSTNVQRCMAKRRSTLLHALPTKCLTSSQDPSHSTGPIDGSHVDLLGEGMLIFERGSCWKTGHPQQIIMKIAPRPSQRNVEEMRCKKSYKSYSPVFEGRDGNLSLWAQHQRTSTEIPSVEDVASLLSKLHRRSSHLKFLGGCYPSGGTSVCKWNPHAHPRTRRIGIDIKIRSQSMTLEVNVPYAYCGGLFSIPASHHVAPKTSSSGHCELELTTNQSQNS</sequence>
<reference evidence="1 2" key="1">
    <citation type="submission" date="2024-01" db="EMBL/GenBank/DDBJ databases">
        <title>The genomes of 5 underutilized Papilionoideae crops provide insights into root nodulation and disease resistanc.</title>
        <authorList>
            <person name="Jiang F."/>
        </authorList>
    </citation>
    <scope>NUCLEOTIDE SEQUENCE [LARGE SCALE GENOMIC DNA]</scope>
    <source>
        <strain evidence="1">LVBAO_FW01</strain>
        <tissue evidence="1">Leaves</tissue>
    </source>
</reference>
<keyword evidence="2" id="KW-1185">Reference proteome</keyword>
<dbReference type="Proteomes" id="UP001367508">
    <property type="component" value="Unassembled WGS sequence"/>
</dbReference>
<evidence type="ECO:0000313" key="2">
    <source>
        <dbReference type="Proteomes" id="UP001367508"/>
    </source>
</evidence>
<dbReference type="EMBL" id="JAYMYQ010000011">
    <property type="protein sequence ID" value="KAK7306345.1"/>
    <property type="molecule type" value="Genomic_DNA"/>
</dbReference>
<evidence type="ECO:0000313" key="1">
    <source>
        <dbReference type="EMBL" id="KAK7306345.1"/>
    </source>
</evidence>
<comment type="caution">
    <text evidence="1">The sequence shown here is derived from an EMBL/GenBank/DDBJ whole genome shotgun (WGS) entry which is preliminary data.</text>
</comment>
<name>A0AAN9JVM7_CANGL</name>
<organism evidence="1 2">
    <name type="scientific">Canavalia gladiata</name>
    <name type="common">Sword bean</name>
    <name type="synonym">Dolichos gladiatus</name>
    <dbReference type="NCBI Taxonomy" id="3824"/>
    <lineage>
        <taxon>Eukaryota</taxon>
        <taxon>Viridiplantae</taxon>
        <taxon>Streptophyta</taxon>
        <taxon>Embryophyta</taxon>
        <taxon>Tracheophyta</taxon>
        <taxon>Spermatophyta</taxon>
        <taxon>Magnoliopsida</taxon>
        <taxon>eudicotyledons</taxon>
        <taxon>Gunneridae</taxon>
        <taxon>Pentapetalae</taxon>
        <taxon>rosids</taxon>
        <taxon>fabids</taxon>
        <taxon>Fabales</taxon>
        <taxon>Fabaceae</taxon>
        <taxon>Papilionoideae</taxon>
        <taxon>50 kb inversion clade</taxon>
        <taxon>NPAAA clade</taxon>
        <taxon>indigoferoid/millettioid clade</taxon>
        <taxon>Phaseoleae</taxon>
        <taxon>Canavalia</taxon>
    </lineage>
</organism>
<gene>
    <name evidence="1" type="ORF">VNO77_44278</name>
</gene>
<proteinExistence type="predicted"/>